<dbReference type="SUPFAM" id="SSF49599">
    <property type="entry name" value="TRAF domain-like"/>
    <property type="match status" value="1"/>
</dbReference>
<reference evidence="4 5" key="1">
    <citation type="submission" date="2024-06" db="EMBL/GenBank/DDBJ databases">
        <title>A chromosome-level genome assembly of beet webworm, Loxostege sticticalis.</title>
        <authorList>
            <person name="Zhang Y."/>
        </authorList>
    </citation>
    <scope>NUCLEOTIDE SEQUENCE [LARGE SCALE GENOMIC DNA]</scope>
    <source>
        <strain evidence="4">AQ028</strain>
        <tissue evidence="4">Male pupae</tissue>
    </source>
</reference>
<feature type="compositionally biased region" description="Polar residues" evidence="1">
    <location>
        <begin position="550"/>
        <end position="560"/>
    </location>
</feature>
<proteinExistence type="predicted"/>
<dbReference type="Pfam" id="PF22486">
    <property type="entry name" value="MATH_2"/>
    <property type="match status" value="1"/>
</dbReference>
<organism evidence="4 5">
    <name type="scientific">Loxostege sticticalis</name>
    <name type="common">Beet webworm moth</name>
    <dbReference type="NCBI Taxonomy" id="481309"/>
    <lineage>
        <taxon>Eukaryota</taxon>
        <taxon>Metazoa</taxon>
        <taxon>Ecdysozoa</taxon>
        <taxon>Arthropoda</taxon>
        <taxon>Hexapoda</taxon>
        <taxon>Insecta</taxon>
        <taxon>Pterygota</taxon>
        <taxon>Neoptera</taxon>
        <taxon>Endopterygota</taxon>
        <taxon>Lepidoptera</taxon>
        <taxon>Glossata</taxon>
        <taxon>Ditrysia</taxon>
        <taxon>Pyraloidea</taxon>
        <taxon>Crambidae</taxon>
        <taxon>Pyraustinae</taxon>
        <taxon>Loxostege</taxon>
    </lineage>
</organism>
<dbReference type="PANTHER" id="PTHR45774">
    <property type="entry name" value="BTB/POZ DOMAIN-CONTAINING"/>
    <property type="match status" value="1"/>
</dbReference>
<evidence type="ECO:0000259" key="2">
    <source>
        <dbReference type="PROSITE" id="PS50097"/>
    </source>
</evidence>
<dbReference type="InterPro" id="IPR000210">
    <property type="entry name" value="BTB/POZ_dom"/>
</dbReference>
<gene>
    <name evidence="4" type="ORF">ABMA28_013244</name>
</gene>
<dbReference type="Pfam" id="PF00651">
    <property type="entry name" value="BTB"/>
    <property type="match status" value="1"/>
</dbReference>
<dbReference type="AlphaFoldDB" id="A0ABD0THM0"/>
<feature type="domain" description="MATH" evidence="3">
    <location>
        <begin position="387"/>
        <end position="515"/>
    </location>
</feature>
<evidence type="ECO:0000313" key="4">
    <source>
        <dbReference type="EMBL" id="KAL0848820.1"/>
    </source>
</evidence>
<dbReference type="PROSITE" id="PS50097">
    <property type="entry name" value="BTB"/>
    <property type="match status" value="1"/>
</dbReference>
<evidence type="ECO:0000313" key="5">
    <source>
        <dbReference type="Proteomes" id="UP001549921"/>
    </source>
</evidence>
<sequence>MAVPSTDWQLGCKQLNQRGAHLLQTGQWADCVFMVGPPPHQVTVTAHKLILASASPVFEAMFFGGMAERDSPIPILDVQPDAFKALLMYIYTDKAELGSFEKACSIYYGAKKYMLPYLEKECTMFISLNLQPKNVCRAYELGQLFDEQLLVEKCLKIMELRTKEVLNDESFMEADIETVNKILSLDSLSIESELDLFRAVEKYAKIHLKGNLYKRSSLTHSDYSVSPPKKIKMNDSTLGQTLNLSSTATEMDKPIGIPIKTEDSKDDANSETGEVSIKMSQSYKEGQTSLDMYDECGLNNSQESNNGIELSSLRSAIGKIRFLTLPAASFAAGPARSALLSEPESFAVLMNIVSARADVPMPEGFSTSRVLRNQQNLMPEESNSKSEAVFRFTVLNFKTRRRSVESRPFHFHDMPWSIKLVPRFETSTNFIEGKYFGLYLRCNGVKDSAWSVGVHAELRLLAQGPRARNVAMQIHKTFTNKEHEWGFNRFVSWNDVMDPERGFLRGNAIEIEAHLLADTVSPTAYSAATVPPTPPTVPPTPPAMPPTAMQVLNRSATTPPSVVPRLPTGIVNRPPTPSLESSSSSSTP</sequence>
<dbReference type="PROSITE" id="PS50144">
    <property type="entry name" value="MATH"/>
    <property type="match status" value="1"/>
</dbReference>
<feature type="compositionally biased region" description="Pro residues" evidence="1">
    <location>
        <begin position="531"/>
        <end position="545"/>
    </location>
</feature>
<dbReference type="Proteomes" id="UP001549921">
    <property type="component" value="Unassembled WGS sequence"/>
</dbReference>
<dbReference type="Gene3D" id="1.25.40.420">
    <property type="match status" value="1"/>
</dbReference>
<dbReference type="SMART" id="SM00225">
    <property type="entry name" value="BTB"/>
    <property type="match status" value="1"/>
</dbReference>
<evidence type="ECO:0000256" key="1">
    <source>
        <dbReference type="SAM" id="MobiDB-lite"/>
    </source>
</evidence>
<feature type="domain" description="BTB" evidence="2">
    <location>
        <begin position="29"/>
        <end position="99"/>
    </location>
</feature>
<dbReference type="PANTHER" id="PTHR45774:SF3">
    <property type="entry name" value="BTB (POZ) DOMAIN-CONTAINING 2B-RELATED"/>
    <property type="match status" value="1"/>
</dbReference>
<accession>A0ABD0THM0</accession>
<dbReference type="EMBL" id="JBEDNZ010000004">
    <property type="protein sequence ID" value="KAL0848820.1"/>
    <property type="molecule type" value="Genomic_DNA"/>
</dbReference>
<protein>
    <recommendedName>
        <fullName evidence="6">BTB domain-containing protein</fullName>
    </recommendedName>
</protein>
<dbReference type="SUPFAM" id="SSF54695">
    <property type="entry name" value="POZ domain"/>
    <property type="match status" value="1"/>
</dbReference>
<dbReference type="Gene3D" id="3.30.710.10">
    <property type="entry name" value="Potassium Channel Kv1.1, Chain A"/>
    <property type="match status" value="1"/>
</dbReference>
<name>A0ABD0THM0_LOXSC</name>
<dbReference type="InterPro" id="IPR008974">
    <property type="entry name" value="TRAF-like"/>
</dbReference>
<evidence type="ECO:0000259" key="3">
    <source>
        <dbReference type="PROSITE" id="PS50144"/>
    </source>
</evidence>
<feature type="compositionally biased region" description="Low complexity" evidence="1">
    <location>
        <begin position="578"/>
        <end position="588"/>
    </location>
</feature>
<feature type="region of interest" description="Disordered" evidence="1">
    <location>
        <begin position="526"/>
        <end position="588"/>
    </location>
</feature>
<evidence type="ECO:0008006" key="6">
    <source>
        <dbReference type="Google" id="ProtNLM"/>
    </source>
</evidence>
<dbReference type="InterPro" id="IPR011705">
    <property type="entry name" value="BACK"/>
</dbReference>
<dbReference type="Gene3D" id="2.60.210.10">
    <property type="entry name" value="Apoptosis, Tumor Necrosis Factor Receptor Associated Protein 2, Chain A"/>
    <property type="match status" value="1"/>
</dbReference>
<dbReference type="InterPro" id="IPR011333">
    <property type="entry name" value="SKP1/BTB/POZ_sf"/>
</dbReference>
<dbReference type="Pfam" id="PF07707">
    <property type="entry name" value="BACK"/>
    <property type="match status" value="1"/>
</dbReference>
<dbReference type="SMART" id="SM00061">
    <property type="entry name" value="MATH"/>
    <property type="match status" value="1"/>
</dbReference>
<comment type="caution">
    <text evidence="4">The sequence shown here is derived from an EMBL/GenBank/DDBJ whole genome shotgun (WGS) entry which is preliminary data.</text>
</comment>
<dbReference type="InterPro" id="IPR002083">
    <property type="entry name" value="MATH/TRAF_dom"/>
</dbReference>